<name>A0A0E9RL67_ANGAN</name>
<dbReference type="AlphaFoldDB" id="A0A0E9RL67"/>
<dbReference type="EMBL" id="GBXM01079484">
    <property type="protein sequence ID" value="JAH29093.1"/>
    <property type="molecule type" value="Transcribed_RNA"/>
</dbReference>
<evidence type="ECO:0000313" key="1">
    <source>
        <dbReference type="EMBL" id="JAH29093.1"/>
    </source>
</evidence>
<accession>A0A0E9RL67</accession>
<sequence length="26" mass="2978">MVSLKLFISKQQMFVPVHAFSQNILA</sequence>
<organism evidence="1">
    <name type="scientific">Anguilla anguilla</name>
    <name type="common">European freshwater eel</name>
    <name type="synonym">Muraena anguilla</name>
    <dbReference type="NCBI Taxonomy" id="7936"/>
    <lineage>
        <taxon>Eukaryota</taxon>
        <taxon>Metazoa</taxon>
        <taxon>Chordata</taxon>
        <taxon>Craniata</taxon>
        <taxon>Vertebrata</taxon>
        <taxon>Euteleostomi</taxon>
        <taxon>Actinopterygii</taxon>
        <taxon>Neopterygii</taxon>
        <taxon>Teleostei</taxon>
        <taxon>Anguilliformes</taxon>
        <taxon>Anguillidae</taxon>
        <taxon>Anguilla</taxon>
    </lineage>
</organism>
<reference evidence="1" key="2">
    <citation type="journal article" date="2015" name="Fish Shellfish Immunol.">
        <title>Early steps in the European eel (Anguilla anguilla)-Vibrio vulnificus interaction in the gills: Role of the RtxA13 toxin.</title>
        <authorList>
            <person name="Callol A."/>
            <person name="Pajuelo D."/>
            <person name="Ebbesson L."/>
            <person name="Teles M."/>
            <person name="MacKenzie S."/>
            <person name="Amaro C."/>
        </authorList>
    </citation>
    <scope>NUCLEOTIDE SEQUENCE</scope>
</reference>
<reference evidence="1" key="1">
    <citation type="submission" date="2014-11" db="EMBL/GenBank/DDBJ databases">
        <authorList>
            <person name="Amaro Gonzalez C."/>
        </authorList>
    </citation>
    <scope>NUCLEOTIDE SEQUENCE</scope>
</reference>
<proteinExistence type="predicted"/>
<protein>
    <submittedName>
        <fullName evidence="1">Uncharacterized protein</fullName>
    </submittedName>
</protein>